<keyword evidence="3" id="KW-1185">Reference proteome</keyword>
<sequence length="346" mass="40013">MIGNCELEQRNSIQTSSNINKKLISPSQFKKQNKQYSDSNQTEENLSSSSSSLEIKKQTIIINNNEDAEDNIFCNENNNELNFRLAQKNIKMPKFKLIPRVRQSEYVKNILKLDISKLGEVEKSQHIFTSVNNADCFTKKQKISLVNQSSQSLKLATTSNLQLKKSKFKERQTNIRLQKLLYSNTTNEENTQRFKQMCLIDNDSTKCPEILAQKIDSQTASATNESTNRIKWLQKSKIDSSKNLTANVIEKNDKKSNFLSLPQLFNEQRRTSSGISKFNIQITKYSIQDKDRVQSALVSGKRYQDFLKGDEKEKYEVYKENVVKIKQEEQLKRISTIKDNSSKHKL</sequence>
<dbReference type="AlphaFoldDB" id="A0A078AP21"/>
<evidence type="ECO:0000313" key="3">
    <source>
        <dbReference type="Proteomes" id="UP000039865"/>
    </source>
</evidence>
<evidence type="ECO:0000256" key="1">
    <source>
        <dbReference type="SAM" id="MobiDB-lite"/>
    </source>
</evidence>
<protein>
    <submittedName>
        <fullName evidence="2">Uncharacterized protein</fullName>
    </submittedName>
</protein>
<feature type="compositionally biased region" description="Polar residues" evidence="1">
    <location>
        <begin position="29"/>
        <end position="46"/>
    </location>
</feature>
<dbReference type="InParanoid" id="A0A078AP21"/>
<accession>A0A078AP21</accession>
<dbReference type="EMBL" id="CCKQ01011175">
    <property type="protein sequence ID" value="CDW82713.1"/>
    <property type="molecule type" value="Genomic_DNA"/>
</dbReference>
<dbReference type="Proteomes" id="UP000039865">
    <property type="component" value="Unassembled WGS sequence"/>
</dbReference>
<reference evidence="2 3" key="1">
    <citation type="submission" date="2014-06" db="EMBL/GenBank/DDBJ databases">
        <authorList>
            <person name="Swart Estienne"/>
        </authorList>
    </citation>
    <scope>NUCLEOTIDE SEQUENCE [LARGE SCALE GENOMIC DNA]</scope>
    <source>
        <strain evidence="2 3">130c</strain>
    </source>
</reference>
<evidence type="ECO:0000313" key="2">
    <source>
        <dbReference type="EMBL" id="CDW82713.1"/>
    </source>
</evidence>
<gene>
    <name evidence="2" type="primary">Contig11538.g12343</name>
    <name evidence="2" type="ORF">STYLEM_11746</name>
</gene>
<feature type="region of interest" description="Disordered" evidence="1">
    <location>
        <begin position="29"/>
        <end position="50"/>
    </location>
</feature>
<name>A0A078AP21_STYLE</name>
<proteinExistence type="predicted"/>
<organism evidence="2 3">
    <name type="scientific">Stylonychia lemnae</name>
    <name type="common">Ciliate</name>
    <dbReference type="NCBI Taxonomy" id="5949"/>
    <lineage>
        <taxon>Eukaryota</taxon>
        <taxon>Sar</taxon>
        <taxon>Alveolata</taxon>
        <taxon>Ciliophora</taxon>
        <taxon>Intramacronucleata</taxon>
        <taxon>Spirotrichea</taxon>
        <taxon>Stichotrichia</taxon>
        <taxon>Sporadotrichida</taxon>
        <taxon>Oxytrichidae</taxon>
        <taxon>Stylonychinae</taxon>
        <taxon>Stylonychia</taxon>
    </lineage>
</organism>